<feature type="signal peptide" evidence="1">
    <location>
        <begin position="1"/>
        <end position="21"/>
    </location>
</feature>
<evidence type="ECO:0000313" key="2">
    <source>
        <dbReference type="EMBL" id="EGJ49897.1"/>
    </source>
</evidence>
<name>F3Z0S3_DESAF</name>
<dbReference type="HOGENOM" id="CLU_028871_5_2_7"/>
<gene>
    <name evidence="2" type="ORF">Desaf_1560</name>
</gene>
<dbReference type="PANTHER" id="PTHR30024">
    <property type="entry name" value="ALIPHATIC SULFONATES-BINDING PROTEIN-RELATED"/>
    <property type="match status" value="1"/>
</dbReference>
<evidence type="ECO:0000313" key="3">
    <source>
        <dbReference type="Proteomes" id="UP000007844"/>
    </source>
</evidence>
<evidence type="ECO:0000256" key="1">
    <source>
        <dbReference type="SAM" id="SignalP"/>
    </source>
</evidence>
<dbReference type="RefSeq" id="WP_014259677.1">
    <property type="nucleotide sequence ID" value="NC_016629.1"/>
</dbReference>
<dbReference type="Proteomes" id="UP000007844">
    <property type="component" value="Chromosome"/>
</dbReference>
<proteinExistence type="predicted"/>
<accession>F3Z0S3</accession>
<keyword evidence="1" id="KW-0732">Signal</keyword>
<dbReference type="SUPFAM" id="SSF53850">
    <property type="entry name" value="Periplasmic binding protein-like II"/>
    <property type="match status" value="1"/>
</dbReference>
<sequence length="306" mass="33173" precursor="true">MRSLTASIALVLILFMSTASAGAATIRFGVLPVLDTLPLQVAAREGLFAAKGLNVELVSFMSALERDTAMQTGRLDGYFGDLIATLLLVKTGAPLRVVSIAYESRPDQRMFGLVTSPHKAGLTLGTLSQNSVSISRATIMELLLHRMEAAYAIPAGALVPLEVKKIPIRMQMLLAGEIDLALLPEPLLSLAESKGGTVLATDQNLAMPLTVLCLADRLAADRATLESFLAAYREALRRIAAEPENYRGLMAETGRIPLELRDSFPMYRYLDPRLPTSQEIKDVQDWMLAKGLLAQPIPYARLVPAS</sequence>
<feature type="chain" id="PRO_5003303288" evidence="1">
    <location>
        <begin position="22"/>
        <end position="306"/>
    </location>
</feature>
<dbReference type="EMBL" id="CP003221">
    <property type="protein sequence ID" value="EGJ49897.1"/>
    <property type="molecule type" value="Genomic_DNA"/>
</dbReference>
<dbReference type="KEGG" id="daf:Desaf_1560"/>
<dbReference type="Gene3D" id="3.40.190.10">
    <property type="entry name" value="Periplasmic binding protein-like II"/>
    <property type="match status" value="2"/>
</dbReference>
<keyword evidence="3" id="KW-1185">Reference proteome</keyword>
<dbReference type="Pfam" id="PF13379">
    <property type="entry name" value="NMT1_2"/>
    <property type="match status" value="1"/>
</dbReference>
<organism evidence="2 3">
    <name type="scientific">Desulfocurvibacter africanus subsp. africanus str. Walvis Bay</name>
    <dbReference type="NCBI Taxonomy" id="690850"/>
    <lineage>
        <taxon>Bacteria</taxon>
        <taxon>Pseudomonadati</taxon>
        <taxon>Thermodesulfobacteriota</taxon>
        <taxon>Desulfovibrionia</taxon>
        <taxon>Desulfovibrionales</taxon>
        <taxon>Desulfovibrionaceae</taxon>
        <taxon>Desulfocurvibacter</taxon>
    </lineage>
</organism>
<dbReference type="eggNOG" id="COG0715">
    <property type="taxonomic scope" value="Bacteria"/>
</dbReference>
<protein>
    <submittedName>
        <fullName evidence="2">ABC transporter periplamsic substrate-binding protein</fullName>
    </submittedName>
</protein>
<dbReference type="STRING" id="690850.Desaf_1560"/>
<reference evidence="2 3" key="1">
    <citation type="journal article" date="2011" name="J. Bacteriol.">
        <title>Genome sequence of the mercury-methylating and pleomorphic Desulfovibrio africanus Strain Walvis Bay.</title>
        <authorList>
            <person name="Brown S.D."/>
            <person name="Wall J.D."/>
            <person name="Kucken A.M."/>
            <person name="Gilmour C.C."/>
            <person name="Podar M."/>
            <person name="Brandt C.C."/>
            <person name="Teshima H."/>
            <person name="Detter J.C."/>
            <person name="Han C.S."/>
            <person name="Land M.L."/>
            <person name="Lucas S."/>
            <person name="Han J."/>
            <person name="Pennacchio L."/>
            <person name="Nolan M."/>
            <person name="Pitluck S."/>
            <person name="Woyke T."/>
            <person name="Goodwin L."/>
            <person name="Palumbo A.V."/>
            <person name="Elias D.A."/>
        </authorList>
    </citation>
    <scope>NUCLEOTIDE SEQUENCE [LARGE SCALE GENOMIC DNA]</scope>
    <source>
        <strain evidence="2 3">Walvis Bay</strain>
    </source>
</reference>
<dbReference type="AlphaFoldDB" id="F3Z0S3"/>